<dbReference type="PANTHER" id="PTHR45774:SF4">
    <property type="entry name" value="AXUNDEAD, ISOFORM F"/>
    <property type="match status" value="1"/>
</dbReference>
<organism evidence="3 4">
    <name type="scientific">Drosophila mojavensis</name>
    <name type="common">Fruit fly</name>
    <dbReference type="NCBI Taxonomy" id="7230"/>
    <lineage>
        <taxon>Eukaryota</taxon>
        <taxon>Metazoa</taxon>
        <taxon>Ecdysozoa</taxon>
        <taxon>Arthropoda</taxon>
        <taxon>Hexapoda</taxon>
        <taxon>Insecta</taxon>
        <taxon>Pterygota</taxon>
        <taxon>Neoptera</taxon>
        <taxon>Endopterygota</taxon>
        <taxon>Diptera</taxon>
        <taxon>Brachycera</taxon>
        <taxon>Muscomorpha</taxon>
        <taxon>Ephydroidea</taxon>
        <taxon>Drosophilidae</taxon>
        <taxon>Drosophila</taxon>
    </lineage>
</organism>
<dbReference type="CDD" id="cd18186">
    <property type="entry name" value="BTB_POZ_ZBTB_KLHL-like"/>
    <property type="match status" value="1"/>
</dbReference>
<dbReference type="PROSITE" id="PS50097">
    <property type="entry name" value="BTB"/>
    <property type="match status" value="1"/>
</dbReference>
<keyword evidence="4" id="KW-1185">Reference proteome</keyword>
<dbReference type="EMBL" id="CH933809">
    <property type="protein sequence ID" value="KRG05864.1"/>
    <property type="molecule type" value="Genomic_DNA"/>
</dbReference>
<evidence type="ECO:0000313" key="4">
    <source>
        <dbReference type="Proteomes" id="UP000009192"/>
    </source>
</evidence>
<gene>
    <name evidence="3" type="primary">Dmoj\GI12984</name>
    <name evidence="3" type="ORF">Dmoj_GI12984</name>
</gene>
<proteinExistence type="predicted"/>
<dbReference type="SUPFAM" id="SSF54695">
    <property type="entry name" value="POZ domain"/>
    <property type="match status" value="1"/>
</dbReference>
<feature type="domain" description="BTB" evidence="2">
    <location>
        <begin position="27"/>
        <end position="92"/>
    </location>
</feature>
<protein>
    <submittedName>
        <fullName evidence="3">Uncharacterized protein, isoform C</fullName>
    </submittedName>
</protein>
<dbReference type="KEGG" id="dmo:Dmoj_GI12984"/>
<dbReference type="Gene3D" id="3.30.710.10">
    <property type="entry name" value="Potassium Channel Kv1.1, Chain A"/>
    <property type="match status" value="1"/>
</dbReference>
<sequence>MQNTGSNWQDLRPRERMEYLLRTGHLSDCSFVVYDNDGKKVILKCHKFVLMSVSPVFERMFEGDFEEAKIPDNIVLDDVSGNDFKKFMEYLYWHDNRRLDTYDLQTLQTLIYLSKKFMVTFFTTNCLNVIKRRLSSGLEADVTIDLFEYSHQLEDEELISNITSKFRFNPDAYINAAAVFDLSSEVFLKFIEELSDLVGDKVRFSVIDRYCKIHGLVESSAKSSQLNSTADSDHEYECGDYSPLTKRVKPLLEIPKANIKNAEASDREIGNESFKKDENENDTENSSDANTEQMTSEQSDEKENKKKEEYISNLLKTIKFTSMTPYDFCAGPGTSNLLTIEKKYEVLSSICIAEYKMRLLSTF</sequence>
<evidence type="ECO:0000313" key="3">
    <source>
        <dbReference type="EMBL" id="KRG05864.1"/>
    </source>
</evidence>
<feature type="compositionally biased region" description="Basic and acidic residues" evidence="1">
    <location>
        <begin position="265"/>
        <end position="278"/>
    </location>
</feature>
<dbReference type="Pfam" id="PF00651">
    <property type="entry name" value="BTB"/>
    <property type="match status" value="1"/>
</dbReference>
<dbReference type="AlphaFoldDB" id="A0A0Q9XP23"/>
<dbReference type="InterPro" id="IPR011333">
    <property type="entry name" value="SKP1/BTB/POZ_sf"/>
</dbReference>
<evidence type="ECO:0000259" key="2">
    <source>
        <dbReference type="PROSITE" id="PS50097"/>
    </source>
</evidence>
<evidence type="ECO:0000256" key="1">
    <source>
        <dbReference type="SAM" id="MobiDB-lite"/>
    </source>
</evidence>
<dbReference type="InterPro" id="IPR000210">
    <property type="entry name" value="BTB/POZ_dom"/>
</dbReference>
<name>A0A0Q9XP23_DROMO</name>
<feature type="region of interest" description="Disordered" evidence="1">
    <location>
        <begin position="265"/>
        <end position="306"/>
    </location>
</feature>
<dbReference type="Proteomes" id="UP000009192">
    <property type="component" value="Unassembled WGS sequence"/>
</dbReference>
<accession>A0A0Q9XP23</accession>
<dbReference type="InParanoid" id="A0A0Q9XP23"/>
<dbReference type="SMART" id="SM00225">
    <property type="entry name" value="BTB"/>
    <property type="match status" value="1"/>
</dbReference>
<dbReference type="OrthoDB" id="7963723at2759"/>
<reference evidence="3 4" key="1">
    <citation type="journal article" date="2007" name="Nature">
        <title>Evolution of genes and genomes on the Drosophila phylogeny.</title>
        <authorList>
            <consortium name="Drosophila 12 Genomes Consortium"/>
            <person name="Clark A.G."/>
            <person name="Eisen M.B."/>
            <person name="Smith D.R."/>
            <person name="Bergman C.M."/>
            <person name="Oliver B."/>
            <person name="Markow T.A."/>
            <person name="Kaufman T.C."/>
            <person name="Kellis M."/>
            <person name="Gelbart W."/>
            <person name="Iyer V.N."/>
            <person name="Pollard D.A."/>
            <person name="Sackton T.B."/>
            <person name="Larracuente A.M."/>
            <person name="Singh N.D."/>
            <person name="Abad J.P."/>
            <person name="Abt D.N."/>
            <person name="Adryan B."/>
            <person name="Aguade M."/>
            <person name="Akashi H."/>
            <person name="Anderson W.W."/>
            <person name="Aquadro C.F."/>
            <person name="Ardell D.H."/>
            <person name="Arguello R."/>
            <person name="Artieri C.G."/>
            <person name="Barbash D.A."/>
            <person name="Barker D."/>
            <person name="Barsanti P."/>
            <person name="Batterham P."/>
            <person name="Batzoglou S."/>
            <person name="Begun D."/>
            <person name="Bhutkar A."/>
            <person name="Blanco E."/>
            <person name="Bosak S.A."/>
            <person name="Bradley R.K."/>
            <person name="Brand A.D."/>
            <person name="Brent M.R."/>
            <person name="Brooks A.N."/>
            <person name="Brown R.H."/>
            <person name="Butlin R.K."/>
            <person name="Caggese C."/>
            <person name="Calvi B.R."/>
            <person name="Bernardo de Carvalho A."/>
            <person name="Caspi A."/>
            <person name="Castrezana S."/>
            <person name="Celniker S.E."/>
            <person name="Chang J.L."/>
            <person name="Chapple C."/>
            <person name="Chatterji S."/>
            <person name="Chinwalla A."/>
            <person name="Civetta A."/>
            <person name="Clifton S.W."/>
            <person name="Comeron J.M."/>
            <person name="Costello J.C."/>
            <person name="Coyne J.A."/>
            <person name="Daub J."/>
            <person name="David R.G."/>
            <person name="Delcher A.L."/>
            <person name="Delehaunty K."/>
            <person name="Do C.B."/>
            <person name="Ebling H."/>
            <person name="Edwards K."/>
            <person name="Eickbush T."/>
            <person name="Evans J.D."/>
            <person name="Filipski A."/>
            <person name="Findeiss S."/>
            <person name="Freyhult E."/>
            <person name="Fulton L."/>
            <person name="Fulton R."/>
            <person name="Garcia A.C."/>
            <person name="Gardiner A."/>
            <person name="Garfield D.A."/>
            <person name="Garvin B.E."/>
            <person name="Gibson G."/>
            <person name="Gilbert D."/>
            <person name="Gnerre S."/>
            <person name="Godfrey J."/>
            <person name="Good R."/>
            <person name="Gotea V."/>
            <person name="Gravely B."/>
            <person name="Greenberg A.J."/>
            <person name="Griffiths-Jones S."/>
            <person name="Gross S."/>
            <person name="Guigo R."/>
            <person name="Gustafson E.A."/>
            <person name="Haerty W."/>
            <person name="Hahn M.W."/>
            <person name="Halligan D.L."/>
            <person name="Halpern A.L."/>
            <person name="Halter G.M."/>
            <person name="Han M.V."/>
            <person name="Heger A."/>
            <person name="Hillier L."/>
            <person name="Hinrichs A.S."/>
            <person name="Holmes I."/>
            <person name="Hoskins R.A."/>
            <person name="Hubisz M.J."/>
            <person name="Hultmark D."/>
            <person name="Huntley M.A."/>
            <person name="Jaffe D.B."/>
            <person name="Jagadeeshan S."/>
            <person name="Jeck W.R."/>
            <person name="Johnson J."/>
            <person name="Jones C.D."/>
            <person name="Jordan W.C."/>
            <person name="Karpen G.H."/>
            <person name="Kataoka E."/>
            <person name="Keightley P.D."/>
            <person name="Kheradpour P."/>
            <person name="Kirkness E.F."/>
            <person name="Koerich L.B."/>
            <person name="Kristiansen K."/>
            <person name="Kudrna D."/>
            <person name="Kulathinal R.J."/>
            <person name="Kumar S."/>
            <person name="Kwok R."/>
            <person name="Lander E."/>
            <person name="Langley C.H."/>
            <person name="Lapoint R."/>
            <person name="Lazzaro B.P."/>
            <person name="Lee S.J."/>
            <person name="Levesque L."/>
            <person name="Li R."/>
            <person name="Lin C.F."/>
            <person name="Lin M.F."/>
            <person name="Lindblad-Toh K."/>
            <person name="Llopart A."/>
            <person name="Long M."/>
            <person name="Low L."/>
            <person name="Lozovsky E."/>
            <person name="Lu J."/>
            <person name="Luo M."/>
            <person name="Machado C.A."/>
            <person name="Makalowski W."/>
            <person name="Marzo M."/>
            <person name="Matsuda M."/>
            <person name="Matzkin L."/>
            <person name="McAllister B."/>
            <person name="McBride C.S."/>
            <person name="McKernan B."/>
            <person name="McKernan K."/>
            <person name="Mendez-Lago M."/>
            <person name="Minx P."/>
            <person name="Mollenhauer M.U."/>
            <person name="Montooth K."/>
            <person name="Mount S.M."/>
            <person name="Mu X."/>
            <person name="Myers E."/>
            <person name="Negre B."/>
            <person name="Newfeld S."/>
            <person name="Nielsen R."/>
            <person name="Noor M.A."/>
            <person name="O'Grady P."/>
            <person name="Pachter L."/>
            <person name="Papaceit M."/>
            <person name="Parisi M.J."/>
            <person name="Parisi M."/>
            <person name="Parts L."/>
            <person name="Pedersen J.S."/>
            <person name="Pesole G."/>
            <person name="Phillippy A.M."/>
            <person name="Ponting C.P."/>
            <person name="Pop M."/>
            <person name="Porcelli D."/>
            <person name="Powell J.R."/>
            <person name="Prohaska S."/>
            <person name="Pruitt K."/>
            <person name="Puig M."/>
            <person name="Quesneville H."/>
            <person name="Ram K.R."/>
            <person name="Rand D."/>
            <person name="Rasmussen M.D."/>
            <person name="Reed L.K."/>
            <person name="Reenan R."/>
            <person name="Reily A."/>
            <person name="Remington K.A."/>
            <person name="Rieger T.T."/>
            <person name="Ritchie M.G."/>
            <person name="Robin C."/>
            <person name="Rogers Y.H."/>
            <person name="Rohde C."/>
            <person name="Rozas J."/>
            <person name="Rubenfield M.J."/>
            <person name="Ruiz A."/>
            <person name="Russo S."/>
            <person name="Salzberg S.L."/>
            <person name="Sanchez-Gracia A."/>
            <person name="Saranga D.J."/>
            <person name="Sato H."/>
            <person name="Schaeffer S.W."/>
            <person name="Schatz M.C."/>
            <person name="Schlenke T."/>
            <person name="Schwartz R."/>
            <person name="Segarra C."/>
            <person name="Singh R.S."/>
            <person name="Sirot L."/>
            <person name="Sirota M."/>
            <person name="Sisneros N.B."/>
            <person name="Smith C.D."/>
            <person name="Smith T.F."/>
            <person name="Spieth J."/>
            <person name="Stage D.E."/>
            <person name="Stark A."/>
            <person name="Stephan W."/>
            <person name="Strausberg R.L."/>
            <person name="Strempel S."/>
            <person name="Sturgill D."/>
            <person name="Sutton G."/>
            <person name="Sutton G.G."/>
            <person name="Tao W."/>
            <person name="Teichmann S."/>
            <person name="Tobari Y.N."/>
            <person name="Tomimura Y."/>
            <person name="Tsolas J.M."/>
            <person name="Valente V.L."/>
            <person name="Venter E."/>
            <person name="Venter J.C."/>
            <person name="Vicario S."/>
            <person name="Vieira F.G."/>
            <person name="Vilella A.J."/>
            <person name="Villasante A."/>
            <person name="Walenz B."/>
            <person name="Wang J."/>
            <person name="Wasserman M."/>
            <person name="Watts T."/>
            <person name="Wilson D."/>
            <person name="Wilson R.K."/>
            <person name="Wing R.A."/>
            <person name="Wolfner M.F."/>
            <person name="Wong A."/>
            <person name="Wong G.K."/>
            <person name="Wu C.I."/>
            <person name="Wu G."/>
            <person name="Yamamoto D."/>
            <person name="Yang H.P."/>
            <person name="Yang S.P."/>
            <person name="Yorke J.A."/>
            <person name="Yoshida K."/>
            <person name="Zdobnov E."/>
            <person name="Zhang P."/>
            <person name="Zhang Y."/>
            <person name="Zimin A.V."/>
            <person name="Baldwin J."/>
            <person name="Abdouelleil A."/>
            <person name="Abdulkadir J."/>
            <person name="Abebe A."/>
            <person name="Abera B."/>
            <person name="Abreu J."/>
            <person name="Acer S.C."/>
            <person name="Aftuck L."/>
            <person name="Alexander A."/>
            <person name="An P."/>
            <person name="Anderson E."/>
            <person name="Anderson S."/>
            <person name="Arachi H."/>
            <person name="Azer M."/>
            <person name="Bachantsang P."/>
            <person name="Barry A."/>
            <person name="Bayul T."/>
            <person name="Berlin A."/>
            <person name="Bessette D."/>
            <person name="Bloom T."/>
            <person name="Blye J."/>
            <person name="Boguslavskiy L."/>
            <person name="Bonnet C."/>
            <person name="Boukhgalter B."/>
            <person name="Bourzgui I."/>
            <person name="Brown A."/>
            <person name="Cahill P."/>
            <person name="Channer S."/>
            <person name="Cheshatsang Y."/>
            <person name="Chuda L."/>
            <person name="Citroen M."/>
            <person name="Collymore A."/>
            <person name="Cooke P."/>
            <person name="Costello M."/>
            <person name="D'Aco K."/>
            <person name="Daza R."/>
            <person name="De Haan G."/>
            <person name="DeGray S."/>
            <person name="DeMaso C."/>
            <person name="Dhargay N."/>
            <person name="Dooley K."/>
            <person name="Dooley E."/>
            <person name="Doricent M."/>
            <person name="Dorje P."/>
            <person name="Dorjee K."/>
            <person name="Dupes A."/>
            <person name="Elong R."/>
            <person name="Falk J."/>
            <person name="Farina A."/>
            <person name="Faro S."/>
            <person name="Ferguson D."/>
            <person name="Fisher S."/>
            <person name="Foley C.D."/>
            <person name="Franke A."/>
            <person name="Friedrich D."/>
            <person name="Gadbois L."/>
            <person name="Gearin G."/>
            <person name="Gearin C.R."/>
            <person name="Giannoukos G."/>
            <person name="Goode T."/>
            <person name="Graham J."/>
            <person name="Grandbois E."/>
            <person name="Grewal S."/>
            <person name="Gyaltsen K."/>
            <person name="Hafez N."/>
            <person name="Hagos B."/>
            <person name="Hall J."/>
            <person name="Henson C."/>
            <person name="Hollinger A."/>
            <person name="Honan T."/>
            <person name="Huard M.D."/>
            <person name="Hughes L."/>
            <person name="Hurhula B."/>
            <person name="Husby M.E."/>
            <person name="Kamat A."/>
            <person name="Kanga B."/>
            <person name="Kashin S."/>
            <person name="Khazanovich D."/>
            <person name="Kisner P."/>
            <person name="Lance K."/>
            <person name="Lara M."/>
            <person name="Lee W."/>
            <person name="Lennon N."/>
            <person name="Letendre F."/>
            <person name="LeVine R."/>
            <person name="Lipovsky A."/>
            <person name="Liu X."/>
            <person name="Liu J."/>
            <person name="Liu S."/>
            <person name="Lokyitsang T."/>
            <person name="Lokyitsang Y."/>
            <person name="Lubonja R."/>
            <person name="Lui A."/>
            <person name="MacDonald P."/>
            <person name="Magnisalis V."/>
            <person name="Maru K."/>
            <person name="Matthews C."/>
            <person name="McCusker W."/>
            <person name="McDonough S."/>
            <person name="Mehta T."/>
            <person name="Meldrim J."/>
            <person name="Meneus L."/>
            <person name="Mihai O."/>
            <person name="Mihalev A."/>
            <person name="Mihova T."/>
            <person name="Mittelman R."/>
            <person name="Mlenga V."/>
            <person name="Montmayeur A."/>
            <person name="Mulrain L."/>
            <person name="Navidi A."/>
            <person name="Naylor J."/>
            <person name="Negash T."/>
            <person name="Nguyen T."/>
            <person name="Nguyen N."/>
            <person name="Nicol R."/>
            <person name="Norbu C."/>
            <person name="Norbu N."/>
            <person name="Novod N."/>
            <person name="O'Neill B."/>
            <person name="Osman S."/>
            <person name="Markiewicz E."/>
            <person name="Oyono O.L."/>
            <person name="Patti C."/>
            <person name="Phunkhang P."/>
            <person name="Pierre F."/>
            <person name="Priest M."/>
            <person name="Raghuraman S."/>
            <person name="Rege F."/>
            <person name="Reyes R."/>
            <person name="Rise C."/>
            <person name="Rogov P."/>
            <person name="Ross K."/>
            <person name="Ryan E."/>
            <person name="Settipalli S."/>
            <person name="Shea T."/>
            <person name="Sherpa N."/>
            <person name="Shi L."/>
            <person name="Shih D."/>
            <person name="Sparrow T."/>
            <person name="Spaulding J."/>
            <person name="Stalker J."/>
            <person name="Stange-Thomann N."/>
            <person name="Stavropoulos S."/>
            <person name="Stone C."/>
            <person name="Strader C."/>
            <person name="Tesfaye S."/>
            <person name="Thomson T."/>
            <person name="Thoulutsang Y."/>
            <person name="Thoulutsang D."/>
            <person name="Topham K."/>
            <person name="Topping I."/>
            <person name="Tsamla T."/>
            <person name="Vassiliev H."/>
            <person name="Vo A."/>
            <person name="Wangchuk T."/>
            <person name="Wangdi T."/>
            <person name="Weiand M."/>
            <person name="Wilkinson J."/>
            <person name="Wilson A."/>
            <person name="Yadav S."/>
            <person name="Young G."/>
            <person name="Yu Q."/>
            <person name="Zembek L."/>
            <person name="Zhong D."/>
            <person name="Zimmer A."/>
            <person name="Zwirko Z."/>
            <person name="Jaffe D.B."/>
            <person name="Alvarez P."/>
            <person name="Brockman W."/>
            <person name="Butler J."/>
            <person name="Chin C."/>
            <person name="Gnerre S."/>
            <person name="Grabherr M."/>
            <person name="Kleber M."/>
            <person name="Mauceli E."/>
            <person name="MacCallum I."/>
        </authorList>
    </citation>
    <scope>NUCLEOTIDE SEQUENCE [LARGE SCALE GENOMIC DNA]</scope>
    <source>
        <strain evidence="4">Tucson 15081-1352.22</strain>
    </source>
</reference>
<feature type="compositionally biased region" description="Polar residues" evidence="1">
    <location>
        <begin position="286"/>
        <end position="297"/>
    </location>
</feature>
<dbReference type="GO" id="GO:0022008">
    <property type="term" value="P:neurogenesis"/>
    <property type="evidence" value="ECO:0007669"/>
    <property type="project" value="TreeGrafter"/>
</dbReference>
<dbReference type="GO" id="GO:0005829">
    <property type="term" value="C:cytosol"/>
    <property type="evidence" value="ECO:0007669"/>
    <property type="project" value="TreeGrafter"/>
</dbReference>
<dbReference type="PANTHER" id="PTHR45774">
    <property type="entry name" value="BTB/POZ DOMAIN-CONTAINING"/>
    <property type="match status" value="1"/>
</dbReference>